<evidence type="ECO:0000313" key="2">
    <source>
        <dbReference type="EMBL" id="KAK6995613.1"/>
    </source>
</evidence>
<reference evidence="2 3" key="1">
    <citation type="journal article" date="2024" name="J Genomics">
        <title>Draft genome sequencing and assembly of Favolaschia claudopus CIRM-BRFM 2984 isolated from oak limbs.</title>
        <authorList>
            <person name="Navarro D."/>
            <person name="Drula E."/>
            <person name="Chaduli D."/>
            <person name="Cazenave R."/>
            <person name="Ahrendt S."/>
            <person name="Wang J."/>
            <person name="Lipzen A."/>
            <person name="Daum C."/>
            <person name="Barry K."/>
            <person name="Grigoriev I.V."/>
            <person name="Favel A."/>
            <person name="Rosso M.N."/>
            <person name="Martin F."/>
        </authorList>
    </citation>
    <scope>NUCLEOTIDE SEQUENCE [LARGE SCALE GENOMIC DNA]</scope>
    <source>
        <strain evidence="2 3">CIRM-BRFM 2984</strain>
    </source>
</reference>
<evidence type="ECO:0000313" key="3">
    <source>
        <dbReference type="Proteomes" id="UP001362999"/>
    </source>
</evidence>
<name>A0AAV9ZWK2_9AGAR</name>
<feature type="region of interest" description="Disordered" evidence="1">
    <location>
        <begin position="1"/>
        <end position="109"/>
    </location>
</feature>
<feature type="compositionally biased region" description="Polar residues" evidence="1">
    <location>
        <begin position="76"/>
        <end position="92"/>
    </location>
</feature>
<accession>A0AAV9ZWK2</accession>
<dbReference type="Proteomes" id="UP001362999">
    <property type="component" value="Unassembled WGS sequence"/>
</dbReference>
<comment type="caution">
    <text evidence="2">The sequence shown here is derived from an EMBL/GenBank/DDBJ whole genome shotgun (WGS) entry which is preliminary data.</text>
</comment>
<gene>
    <name evidence="2" type="ORF">R3P38DRAFT_2800796</name>
</gene>
<proteinExistence type="predicted"/>
<feature type="compositionally biased region" description="Low complexity" evidence="1">
    <location>
        <begin position="14"/>
        <end position="28"/>
    </location>
</feature>
<dbReference type="AlphaFoldDB" id="A0AAV9ZWK2"/>
<sequence length="204" mass="22885">MASKNTTTTRASHTQSSTSGRTSTRSTAAPPPARAAPTTRVATNKHQDADKENQTTHEQHQPVINKQRAASELFDYQSTDHSTDITSASDGNDSLEDDDTPKLSTLKSWPPDYRDPMFIELLNDIHTRATEFRKKQEPKKKAKGNKQYVYVRAKEKTRVANTIPAPEDGTKMISTFIASDWLDPFHQDKIDRMGQFVYGSDDEA</sequence>
<feature type="compositionally biased region" description="Polar residues" evidence="1">
    <location>
        <begin position="1"/>
        <end position="13"/>
    </location>
</feature>
<feature type="compositionally biased region" description="Basic and acidic residues" evidence="1">
    <location>
        <begin position="45"/>
        <end position="60"/>
    </location>
</feature>
<dbReference type="EMBL" id="JAWWNJ010000102">
    <property type="protein sequence ID" value="KAK6995613.1"/>
    <property type="molecule type" value="Genomic_DNA"/>
</dbReference>
<protein>
    <submittedName>
        <fullName evidence="2">Uncharacterized protein</fullName>
    </submittedName>
</protein>
<organism evidence="2 3">
    <name type="scientific">Favolaschia claudopus</name>
    <dbReference type="NCBI Taxonomy" id="2862362"/>
    <lineage>
        <taxon>Eukaryota</taxon>
        <taxon>Fungi</taxon>
        <taxon>Dikarya</taxon>
        <taxon>Basidiomycota</taxon>
        <taxon>Agaricomycotina</taxon>
        <taxon>Agaricomycetes</taxon>
        <taxon>Agaricomycetidae</taxon>
        <taxon>Agaricales</taxon>
        <taxon>Marasmiineae</taxon>
        <taxon>Mycenaceae</taxon>
        <taxon>Favolaschia</taxon>
    </lineage>
</organism>
<evidence type="ECO:0000256" key="1">
    <source>
        <dbReference type="SAM" id="MobiDB-lite"/>
    </source>
</evidence>
<keyword evidence="3" id="KW-1185">Reference proteome</keyword>